<dbReference type="InterPro" id="IPR043128">
    <property type="entry name" value="Rev_trsase/Diguanyl_cyclase"/>
</dbReference>
<sequence length="409" mass="44903">MDRVILHCDCNAFYASVETLLRPELEKVPMAVCGDPESRHGIILAKNERAKKFGVATAETIWQAKRKCPGLTLVPPHRGEYVKYSRLVNEIYQRYTDQVEPFGIDESWLDVTGSQNLFGTGPEIADEIRRTVREELGLTVSVGVSFNKAFAKLGSDYKKPDATTVISRENFRRIVWPLPVGALLYVGKAAQETLAQLQVRTIGQLAACDRALVAKRLGKMGEMIHDYANGLDMSPVRAADDAREIKSVGNGMTYRRNLVGLEDIRLAVLTLSDSVSARMRRHGVKCRTVQVLIRDPGFKSISRQRALPAPTHLGKEIAEAALSIIRDAWDLRAPIRMITITGASLTDAGGAGEQLSLFAPPDDESREKRERLEAAVDGIREKFGQDAIGPAGVLGNDIGIGGAGWNKDE</sequence>
<feature type="site" description="Substrate discrimination" evidence="2">
    <location>
        <position position="14"/>
    </location>
</feature>
<dbReference type="Gene3D" id="3.30.1490.100">
    <property type="entry name" value="DNA polymerase, Y-family, little finger domain"/>
    <property type="match status" value="1"/>
</dbReference>
<dbReference type="InterPro" id="IPR022880">
    <property type="entry name" value="DNApol_IV"/>
</dbReference>
<gene>
    <name evidence="2" type="primary">dinB</name>
    <name evidence="4" type="ORF">D4A47_07015</name>
</gene>
<dbReference type="GO" id="GO:0003684">
    <property type="term" value="F:damaged DNA binding"/>
    <property type="evidence" value="ECO:0007669"/>
    <property type="project" value="InterPro"/>
</dbReference>
<comment type="caution">
    <text evidence="4">The sequence shown here is derived from an EMBL/GenBank/DDBJ whole genome shotgun (WGS) entry which is preliminary data.</text>
</comment>
<dbReference type="InterPro" id="IPR017961">
    <property type="entry name" value="DNA_pol_Y-fam_little_finger"/>
</dbReference>
<comment type="subunit">
    <text evidence="2">Monomer.</text>
</comment>
<dbReference type="InterPro" id="IPR043502">
    <property type="entry name" value="DNA/RNA_pol_sf"/>
</dbReference>
<dbReference type="GO" id="GO:0009432">
    <property type="term" value="P:SOS response"/>
    <property type="evidence" value="ECO:0007669"/>
    <property type="project" value="TreeGrafter"/>
</dbReference>
<dbReference type="EC" id="2.7.7.7" evidence="2"/>
<accession>A0A498CPJ4</accession>
<dbReference type="RefSeq" id="WP_121586741.1">
    <property type="nucleotide sequence ID" value="NZ_RCHT01000008.1"/>
</dbReference>
<evidence type="ECO:0000313" key="4">
    <source>
        <dbReference type="EMBL" id="RLL11644.1"/>
    </source>
</evidence>
<keyword evidence="2" id="KW-0460">Magnesium</keyword>
<keyword evidence="2" id="KW-0238">DNA-binding</keyword>
<dbReference type="GO" id="GO:0005829">
    <property type="term" value="C:cytosol"/>
    <property type="evidence" value="ECO:0007669"/>
    <property type="project" value="TreeGrafter"/>
</dbReference>
<dbReference type="Proteomes" id="UP000276301">
    <property type="component" value="Unassembled WGS sequence"/>
</dbReference>
<evidence type="ECO:0000259" key="3">
    <source>
        <dbReference type="PROSITE" id="PS50173"/>
    </source>
</evidence>
<reference evidence="4 5" key="1">
    <citation type="submission" date="2018-10" db="EMBL/GenBank/DDBJ databases">
        <title>Anaerotruncus faecis sp. nov., isolated from human feces.</title>
        <authorList>
            <person name="Wang Y.-J."/>
        </authorList>
    </citation>
    <scope>NUCLEOTIDE SEQUENCE [LARGE SCALE GENOMIC DNA]</scope>
    <source>
        <strain evidence="4 5">22A2-44</strain>
    </source>
</reference>
<keyword evidence="2" id="KW-0235">DNA replication</keyword>
<dbReference type="EMBL" id="RCHT01000008">
    <property type="protein sequence ID" value="RLL11644.1"/>
    <property type="molecule type" value="Genomic_DNA"/>
</dbReference>
<feature type="domain" description="UmuC" evidence="3">
    <location>
        <begin position="5"/>
        <end position="187"/>
    </location>
</feature>
<dbReference type="PANTHER" id="PTHR11076">
    <property type="entry name" value="DNA REPAIR POLYMERASE UMUC / TRANSFERASE FAMILY MEMBER"/>
    <property type="match status" value="1"/>
</dbReference>
<keyword evidence="2" id="KW-0515">Mutator protein</keyword>
<keyword evidence="5" id="KW-1185">Reference proteome</keyword>
<dbReference type="GO" id="GO:0006281">
    <property type="term" value="P:DNA repair"/>
    <property type="evidence" value="ECO:0007669"/>
    <property type="project" value="UniProtKB-UniRule"/>
</dbReference>
<dbReference type="GO" id="GO:0003887">
    <property type="term" value="F:DNA-directed DNA polymerase activity"/>
    <property type="evidence" value="ECO:0007669"/>
    <property type="project" value="UniProtKB-UniRule"/>
</dbReference>
<dbReference type="GO" id="GO:0000287">
    <property type="term" value="F:magnesium ion binding"/>
    <property type="evidence" value="ECO:0007669"/>
    <property type="project" value="UniProtKB-UniRule"/>
</dbReference>
<name>A0A498CPJ4_9FIRM</name>
<dbReference type="Gene3D" id="1.10.150.20">
    <property type="entry name" value="5' to 3' exonuclease, C-terminal subdomain"/>
    <property type="match status" value="1"/>
</dbReference>
<comment type="catalytic activity">
    <reaction evidence="2">
        <text>DNA(n) + a 2'-deoxyribonucleoside 5'-triphosphate = DNA(n+1) + diphosphate</text>
        <dbReference type="Rhea" id="RHEA:22508"/>
        <dbReference type="Rhea" id="RHEA-COMP:17339"/>
        <dbReference type="Rhea" id="RHEA-COMP:17340"/>
        <dbReference type="ChEBI" id="CHEBI:33019"/>
        <dbReference type="ChEBI" id="CHEBI:61560"/>
        <dbReference type="ChEBI" id="CHEBI:173112"/>
        <dbReference type="EC" id="2.7.7.7"/>
    </reaction>
</comment>
<dbReference type="GO" id="GO:0042276">
    <property type="term" value="P:error-prone translesion synthesis"/>
    <property type="evidence" value="ECO:0007669"/>
    <property type="project" value="TreeGrafter"/>
</dbReference>
<dbReference type="Pfam" id="PF11799">
    <property type="entry name" value="IMS_C"/>
    <property type="match status" value="1"/>
</dbReference>
<keyword evidence="2" id="KW-0963">Cytoplasm</keyword>
<feature type="active site" evidence="2">
    <location>
        <position position="106"/>
    </location>
</feature>
<dbReference type="SUPFAM" id="SSF100879">
    <property type="entry name" value="Lesion bypass DNA polymerase (Y-family), little finger domain"/>
    <property type="match status" value="1"/>
</dbReference>
<dbReference type="PANTHER" id="PTHR11076:SF33">
    <property type="entry name" value="DNA POLYMERASE KAPPA"/>
    <property type="match status" value="1"/>
</dbReference>
<keyword evidence="2" id="KW-0234">DNA repair</keyword>
<evidence type="ECO:0000256" key="2">
    <source>
        <dbReference type="HAMAP-Rule" id="MF_01113"/>
    </source>
</evidence>
<dbReference type="Gene3D" id="3.40.1170.60">
    <property type="match status" value="1"/>
</dbReference>
<dbReference type="PROSITE" id="PS50173">
    <property type="entry name" value="UMUC"/>
    <property type="match status" value="1"/>
</dbReference>
<comment type="similarity">
    <text evidence="1 2">Belongs to the DNA polymerase type-Y family.</text>
</comment>
<dbReference type="HAMAP" id="MF_01113">
    <property type="entry name" value="DNApol_IV"/>
    <property type="match status" value="1"/>
</dbReference>
<keyword evidence="2" id="KW-0479">Metal-binding</keyword>
<dbReference type="InterPro" id="IPR001126">
    <property type="entry name" value="UmuC"/>
</dbReference>
<dbReference type="Gene3D" id="3.30.70.270">
    <property type="match status" value="1"/>
</dbReference>
<proteinExistence type="inferred from homology"/>
<feature type="binding site" evidence="2">
    <location>
        <position position="105"/>
    </location>
    <ligand>
        <name>Mg(2+)</name>
        <dbReference type="ChEBI" id="CHEBI:18420"/>
    </ligand>
</feature>
<protein>
    <recommendedName>
        <fullName evidence="2">DNA polymerase IV</fullName>
        <shortName evidence="2">Pol IV</shortName>
        <ecNumber evidence="2">2.7.7.7</ecNumber>
    </recommendedName>
</protein>
<dbReference type="SUPFAM" id="SSF56672">
    <property type="entry name" value="DNA/RNA polymerases"/>
    <property type="match status" value="1"/>
</dbReference>
<keyword evidence="2" id="KW-0239">DNA-directed DNA polymerase</keyword>
<feature type="binding site" evidence="2">
    <location>
        <position position="9"/>
    </location>
    <ligand>
        <name>Mg(2+)</name>
        <dbReference type="ChEBI" id="CHEBI:18420"/>
    </ligand>
</feature>
<evidence type="ECO:0000256" key="1">
    <source>
        <dbReference type="ARBA" id="ARBA00010945"/>
    </source>
</evidence>
<dbReference type="GO" id="GO:0006261">
    <property type="term" value="P:DNA-templated DNA replication"/>
    <property type="evidence" value="ECO:0007669"/>
    <property type="project" value="UniProtKB-UniRule"/>
</dbReference>
<keyword evidence="2" id="KW-0227">DNA damage</keyword>
<keyword evidence="2 4" id="KW-0548">Nucleotidyltransferase</keyword>
<evidence type="ECO:0000313" key="5">
    <source>
        <dbReference type="Proteomes" id="UP000276301"/>
    </source>
</evidence>
<keyword evidence="2 4" id="KW-0808">Transferase</keyword>
<dbReference type="AlphaFoldDB" id="A0A498CPJ4"/>
<dbReference type="Pfam" id="PF00817">
    <property type="entry name" value="IMS"/>
    <property type="match status" value="1"/>
</dbReference>
<organism evidence="4 5">
    <name type="scientific">Anaerotruncus massiliensis</name>
    <name type="common">ex Liu et al. 2021</name>
    <dbReference type="NCBI Taxonomy" id="2321404"/>
    <lineage>
        <taxon>Bacteria</taxon>
        <taxon>Bacillati</taxon>
        <taxon>Bacillota</taxon>
        <taxon>Clostridia</taxon>
        <taxon>Eubacteriales</taxon>
        <taxon>Oscillospiraceae</taxon>
        <taxon>Anaerotruncus</taxon>
    </lineage>
</organism>
<dbReference type="InterPro" id="IPR050116">
    <property type="entry name" value="DNA_polymerase-Y"/>
</dbReference>
<dbReference type="CDD" id="cd03586">
    <property type="entry name" value="PolY_Pol_IV_kappa"/>
    <property type="match status" value="1"/>
</dbReference>
<dbReference type="InterPro" id="IPR036775">
    <property type="entry name" value="DNA_pol_Y-fam_lit_finger_sf"/>
</dbReference>
<comment type="subcellular location">
    <subcellularLocation>
        <location evidence="2">Cytoplasm</location>
    </subcellularLocation>
</comment>
<dbReference type="NCBIfam" id="NF002677">
    <property type="entry name" value="PRK02406.1"/>
    <property type="match status" value="1"/>
</dbReference>
<comment type="cofactor">
    <cofactor evidence="2">
        <name>Mg(2+)</name>
        <dbReference type="ChEBI" id="CHEBI:18420"/>
    </cofactor>
    <text evidence="2">Binds 2 magnesium ions per subunit.</text>
</comment>
<comment type="function">
    <text evidence="2">Poorly processive, error-prone DNA polymerase involved in untargeted mutagenesis. Copies undamaged DNA at stalled replication forks, which arise in vivo from mismatched or misaligned primer ends. These misaligned primers can be extended by PolIV. Exhibits no 3'-5' exonuclease (proofreading) activity. May be involved in translesional synthesis, in conjunction with the beta clamp from PolIII.</text>
</comment>